<evidence type="ECO:0000313" key="2">
    <source>
        <dbReference type="EMBL" id="QIN78890.1"/>
    </source>
</evidence>
<evidence type="ECO:0000259" key="1">
    <source>
        <dbReference type="Pfam" id="PF01526"/>
    </source>
</evidence>
<dbReference type="GO" id="GO:0004803">
    <property type="term" value="F:transposase activity"/>
    <property type="evidence" value="ECO:0007669"/>
    <property type="project" value="InterPro"/>
</dbReference>
<dbReference type="GO" id="GO:0006313">
    <property type="term" value="P:DNA transposition"/>
    <property type="evidence" value="ECO:0007669"/>
    <property type="project" value="InterPro"/>
</dbReference>
<dbReference type="Proteomes" id="UP000502706">
    <property type="component" value="Chromosome"/>
</dbReference>
<evidence type="ECO:0000313" key="3">
    <source>
        <dbReference type="Proteomes" id="UP000502706"/>
    </source>
</evidence>
<dbReference type="EMBL" id="CP045121">
    <property type="protein sequence ID" value="QIN78890.1"/>
    <property type="molecule type" value="Genomic_DNA"/>
</dbReference>
<sequence>MGTVWGGGTFSSSDGQRFPVDVKAKNARALPCCFGYCKGVTLYSWTSDQFSQYGTKVIPSTVRDATYVLDGTPDNETEPPLFEHTVDTSGFTGTVFALFAGLGMRFSPRIKDVADRILYGLALVTGEAPGAPRGALAWSLLSKRTDE</sequence>
<gene>
    <name evidence="2" type="ORF">GBA65_10570</name>
</gene>
<accession>A0A6G8PXH6</accession>
<organism evidence="2 3">
    <name type="scientific">Rubrobacter marinus</name>
    <dbReference type="NCBI Taxonomy" id="2653852"/>
    <lineage>
        <taxon>Bacteria</taxon>
        <taxon>Bacillati</taxon>
        <taxon>Actinomycetota</taxon>
        <taxon>Rubrobacteria</taxon>
        <taxon>Rubrobacterales</taxon>
        <taxon>Rubrobacteraceae</taxon>
        <taxon>Rubrobacter</taxon>
    </lineage>
</organism>
<proteinExistence type="predicted"/>
<protein>
    <submittedName>
        <fullName evidence="2">Tn3 family transposase</fullName>
    </submittedName>
</protein>
<feature type="domain" description="Tn3 transposase DDE" evidence="1">
    <location>
        <begin position="3"/>
        <end position="121"/>
    </location>
</feature>
<dbReference type="AlphaFoldDB" id="A0A6G8PXH6"/>
<keyword evidence="3" id="KW-1185">Reference proteome</keyword>
<dbReference type="InterPro" id="IPR002513">
    <property type="entry name" value="Tn3_Tnp_DDE_dom"/>
</dbReference>
<reference evidence="2 3" key="1">
    <citation type="submission" date="2019-10" db="EMBL/GenBank/DDBJ databases">
        <title>Rubrobacter sp nov SCSIO 52915 isolated from a deep-sea sediment in the South China Sea.</title>
        <authorList>
            <person name="Chen R.W."/>
        </authorList>
    </citation>
    <scope>NUCLEOTIDE SEQUENCE [LARGE SCALE GENOMIC DNA]</scope>
    <source>
        <strain evidence="2 3">SCSIO 52915</strain>
    </source>
</reference>
<dbReference type="Pfam" id="PF01526">
    <property type="entry name" value="DDE_Tnp_Tn3"/>
    <property type="match status" value="1"/>
</dbReference>
<name>A0A6G8PXH6_9ACTN</name>
<dbReference type="KEGG" id="rmar:GBA65_10570"/>